<dbReference type="SUPFAM" id="SSF55594">
    <property type="entry name" value="HPr-like"/>
    <property type="match status" value="1"/>
</dbReference>
<keyword evidence="15" id="KW-0598">Phosphotransferase system</keyword>
<dbReference type="InterPro" id="IPR023151">
    <property type="entry name" value="PEP_util_CS"/>
</dbReference>
<feature type="compositionally biased region" description="Low complexity" evidence="20">
    <location>
        <begin position="228"/>
        <end position="243"/>
    </location>
</feature>
<evidence type="ECO:0000256" key="21">
    <source>
        <dbReference type="SAM" id="SignalP"/>
    </source>
</evidence>
<dbReference type="InterPro" id="IPR004701">
    <property type="entry name" value="PTS_EIIA_man-typ"/>
</dbReference>
<evidence type="ECO:0000256" key="10">
    <source>
        <dbReference type="ARBA" id="ARBA00020422"/>
    </source>
</evidence>
<dbReference type="InterPro" id="IPR006318">
    <property type="entry name" value="PTS_EI-like"/>
</dbReference>
<dbReference type="Gene3D" id="3.40.50.510">
    <property type="entry name" value="Phosphotransferase system, mannose-type IIA component"/>
    <property type="match status" value="1"/>
</dbReference>
<keyword evidence="21" id="KW-0732">Signal</keyword>
<comment type="catalytic activity">
    <reaction evidence="1">
        <text>L-histidyl-[protein] + phosphoenolpyruvate = N(pros)-phospho-L-histidyl-[protein] + pyruvate</text>
        <dbReference type="Rhea" id="RHEA:23880"/>
        <dbReference type="Rhea" id="RHEA-COMP:9745"/>
        <dbReference type="Rhea" id="RHEA-COMP:9746"/>
        <dbReference type="ChEBI" id="CHEBI:15361"/>
        <dbReference type="ChEBI" id="CHEBI:29979"/>
        <dbReference type="ChEBI" id="CHEBI:58702"/>
        <dbReference type="ChEBI" id="CHEBI:64837"/>
        <dbReference type="EC" id="2.7.3.9"/>
    </reaction>
</comment>
<dbReference type="InterPro" id="IPR050499">
    <property type="entry name" value="PEP-utilizing_PTS_enzyme"/>
</dbReference>
<feature type="domain" description="PTS EIIA type-4" evidence="22">
    <location>
        <begin position="2"/>
        <end position="128"/>
    </location>
</feature>
<dbReference type="Pfam" id="PF05524">
    <property type="entry name" value="PEP-utilisers_N"/>
    <property type="match status" value="1"/>
</dbReference>
<dbReference type="InterPro" id="IPR036637">
    <property type="entry name" value="Phosphohistidine_dom_sf"/>
</dbReference>
<dbReference type="InterPro" id="IPR008279">
    <property type="entry name" value="PEP-util_enz_mobile_dom"/>
</dbReference>
<comment type="subcellular location">
    <subcellularLocation>
        <location evidence="6">Cytoplasm</location>
    </subcellularLocation>
</comment>
<dbReference type="SUPFAM" id="SSF51621">
    <property type="entry name" value="Phosphoenolpyruvate/pyruvate domain"/>
    <property type="match status" value="1"/>
</dbReference>
<sequence>MPVALVLVSHSTALAAGVRELASQMAPSVALVAAGGTDEGGVGTSFDMVLAAVLEAANPAGIVILYDLGSAQMTAELAIETLDPSEAALVHIVDAPLVEGALAAAITAQGGADLAAVVAAAQSANSATPAPPPTPTAPYQRAVFTLRNPLGLHARPAAQLASALAGLEATVTVGTEDGRQADARSLLAVVALSLRGGAEVAVTATGADAGAALTAIRALVDTGFGEGTDPTGTTPAPRAATHPATPPPPLASASDTAPPGTPTPDAAPTAPTGAASAATPAPGAPPEPTTPVAGMAEPSSAPGRAPTTSAAAGTTQRAAPQPTTPAAGTAQPGSAPSGAPATTSAAGVLRGVAGSPGIAVGPARWLRAADPDVSDQPVGDPTAERARLDAALAAVDRDLAATRAGVGSDAAAIAAAHRALLGDPALRDPAYAGIDAGHSASSAWWTAATTAATALAESDDQLVAERAADVRDVALAVLDALGVPTRGPLPDVHGAVVIATDVVPSQIAALARAGAKALVVAGGGKTAHATIIARGLGLPAVVALGRATDDIREGTPTIVDGSTGTVRLDPPATEVAEAQAAAAEEQQRRAEERAAAAAPVLDATGRHVLVAANVGSRPEAEAAVANGADGVGLLRTELLFLDRAELPTEDEQTAQLVDLLSVVGDRPVVVRTLDVGADKLLPALHLDPIKNGPLGQRGLRFGLAHLDILRTQIRAILRAAAGRKHLSVLAPMVTFAWEARTFRRLIADVSSELEDEGVAYGRPHEIGVMVEVPAAALAADEICAEVDFLSVGSNDLTQYVMAAERTNEAVASLYQPDHTALWRLYELLVASARAAGRRVAVCGEIAGDPAAAVRLVELGIDELSMAPASIPAVKAALRAALGTG</sequence>
<dbReference type="InterPro" id="IPR040442">
    <property type="entry name" value="Pyrv_kinase-like_dom_sf"/>
</dbReference>
<dbReference type="Pfam" id="PF00391">
    <property type="entry name" value="PEP-utilizers"/>
    <property type="match status" value="1"/>
</dbReference>
<keyword evidence="16" id="KW-0479">Metal-binding</keyword>
<evidence type="ECO:0000313" key="25">
    <source>
        <dbReference type="Proteomes" id="UP001595699"/>
    </source>
</evidence>
<dbReference type="InterPro" id="IPR000121">
    <property type="entry name" value="PEP_util_C"/>
</dbReference>
<comment type="function">
    <text evidence="4">Component of the dihydroxyacetone kinase complex, which is responsible for the phosphoenolpyruvate (PEP)-dependent phosphorylation of dihydroxyacetone. DhaM serves as the phosphoryl donor. Is phosphorylated by phosphoenolpyruvate in an EI- and HPr-dependent reaction, and a phosphorelay system on histidine residues finally leads to phosphoryl transfer to DhaL and dihydroxyacetone.</text>
</comment>
<comment type="caution">
    <text evidence="24">The sequence shown here is derived from an EMBL/GenBank/DDBJ whole genome shotgun (WGS) entry which is preliminary data.</text>
</comment>
<dbReference type="InterPro" id="IPR001020">
    <property type="entry name" value="PTS_HPr_His_P_site"/>
</dbReference>
<name>A0ABV7YBA2_9ACTN</name>
<dbReference type="Gene3D" id="3.20.20.60">
    <property type="entry name" value="Phosphoenolpyruvate-binding domains"/>
    <property type="match status" value="1"/>
</dbReference>
<evidence type="ECO:0000256" key="15">
    <source>
        <dbReference type="ARBA" id="ARBA00022683"/>
    </source>
</evidence>
<keyword evidence="17" id="KW-0418">Kinase</keyword>
<keyword evidence="12" id="KW-0963">Cytoplasm</keyword>
<dbReference type="Pfam" id="PF00381">
    <property type="entry name" value="PTS-HPr"/>
    <property type="match status" value="1"/>
</dbReference>
<dbReference type="Pfam" id="PF03610">
    <property type="entry name" value="EIIA-man"/>
    <property type="match status" value="1"/>
</dbReference>
<evidence type="ECO:0000256" key="18">
    <source>
        <dbReference type="ARBA" id="ARBA00022842"/>
    </source>
</evidence>
<evidence type="ECO:0000256" key="4">
    <source>
        <dbReference type="ARBA" id="ARBA00002788"/>
    </source>
</evidence>
<comment type="catalytic activity">
    <reaction evidence="2">
        <text>dihydroxyacetone + phosphoenolpyruvate = dihydroxyacetone phosphate + pyruvate</text>
        <dbReference type="Rhea" id="RHEA:18381"/>
        <dbReference type="ChEBI" id="CHEBI:15361"/>
        <dbReference type="ChEBI" id="CHEBI:16016"/>
        <dbReference type="ChEBI" id="CHEBI:57642"/>
        <dbReference type="ChEBI" id="CHEBI:58702"/>
        <dbReference type="EC" id="2.7.1.121"/>
    </reaction>
</comment>
<dbReference type="Gene3D" id="1.10.274.10">
    <property type="entry name" value="PtsI, HPr-binding domain"/>
    <property type="match status" value="1"/>
</dbReference>
<dbReference type="SUPFAM" id="SSF52009">
    <property type="entry name" value="Phosphohistidine domain"/>
    <property type="match status" value="1"/>
</dbReference>
<comment type="subunit">
    <text evidence="19">Homodimer. The dihydroxyacetone kinase complex is composed of a homodimer of DhaM, a homodimer of DhaK and the subunit DhaL.</text>
</comment>
<dbReference type="GO" id="GO:0008965">
    <property type="term" value="F:phosphoenolpyruvate-protein phosphotransferase activity"/>
    <property type="evidence" value="ECO:0007669"/>
    <property type="project" value="UniProtKB-EC"/>
</dbReference>
<accession>A0ABV7YBA2</accession>
<dbReference type="Gene3D" id="3.50.30.10">
    <property type="entry name" value="Phosphohistidine domain"/>
    <property type="match status" value="1"/>
</dbReference>
<evidence type="ECO:0000256" key="20">
    <source>
        <dbReference type="SAM" id="MobiDB-lite"/>
    </source>
</evidence>
<evidence type="ECO:0000256" key="8">
    <source>
        <dbReference type="ARBA" id="ARBA00012095"/>
    </source>
</evidence>
<evidence type="ECO:0000256" key="5">
    <source>
        <dbReference type="ARBA" id="ARBA00003681"/>
    </source>
</evidence>
<organism evidence="24 25">
    <name type="scientific">Tenggerimyces flavus</name>
    <dbReference type="NCBI Taxonomy" id="1708749"/>
    <lineage>
        <taxon>Bacteria</taxon>
        <taxon>Bacillati</taxon>
        <taxon>Actinomycetota</taxon>
        <taxon>Actinomycetes</taxon>
        <taxon>Propionibacteriales</taxon>
        <taxon>Nocardioidaceae</taxon>
        <taxon>Tenggerimyces</taxon>
    </lineage>
</organism>
<dbReference type="InterPro" id="IPR036662">
    <property type="entry name" value="PTS_EIIA_man-typ_sf"/>
</dbReference>
<evidence type="ECO:0000256" key="7">
    <source>
        <dbReference type="ARBA" id="ARBA00007837"/>
    </source>
</evidence>
<dbReference type="PRINTS" id="PR01736">
    <property type="entry name" value="PHPHTRNFRASE"/>
</dbReference>
<keyword evidence="18" id="KW-0460">Magnesium</keyword>
<evidence type="ECO:0000256" key="11">
    <source>
        <dbReference type="ARBA" id="ARBA00022448"/>
    </source>
</evidence>
<dbReference type="PROSITE" id="PS00370">
    <property type="entry name" value="PEP_ENZYMES_PHOS_SITE"/>
    <property type="match status" value="1"/>
</dbReference>
<feature type="domain" description="HPr" evidence="23">
    <location>
        <begin position="137"/>
        <end position="227"/>
    </location>
</feature>
<dbReference type="Gene3D" id="3.30.1340.10">
    <property type="entry name" value="HPr-like"/>
    <property type="match status" value="1"/>
</dbReference>
<evidence type="ECO:0000256" key="16">
    <source>
        <dbReference type="ARBA" id="ARBA00022723"/>
    </source>
</evidence>
<dbReference type="NCBIfam" id="TIGR01417">
    <property type="entry name" value="PTS_I_fam"/>
    <property type="match status" value="1"/>
</dbReference>
<evidence type="ECO:0000256" key="14">
    <source>
        <dbReference type="ARBA" id="ARBA00022679"/>
    </source>
</evidence>
<dbReference type="InterPro" id="IPR018274">
    <property type="entry name" value="PEP_util_AS"/>
</dbReference>
<keyword evidence="11" id="KW-0813">Transport</keyword>
<dbReference type="InterPro" id="IPR008731">
    <property type="entry name" value="PTS_EIN"/>
</dbReference>
<evidence type="ECO:0000256" key="6">
    <source>
        <dbReference type="ARBA" id="ARBA00004496"/>
    </source>
</evidence>
<dbReference type="PRINTS" id="PR00107">
    <property type="entry name" value="PHOSPHOCPHPR"/>
</dbReference>
<evidence type="ECO:0000256" key="13">
    <source>
        <dbReference type="ARBA" id="ARBA00022597"/>
    </source>
</evidence>
<dbReference type="NCBIfam" id="TIGR01003">
    <property type="entry name" value="PTS_HPr_family"/>
    <property type="match status" value="1"/>
</dbReference>
<feature type="compositionally biased region" description="Low complexity" evidence="20">
    <location>
        <begin position="251"/>
        <end position="281"/>
    </location>
</feature>
<dbReference type="PANTHER" id="PTHR46244:SF6">
    <property type="entry name" value="PHOSPHOENOLPYRUVATE-PROTEIN PHOSPHOTRANSFERASE"/>
    <property type="match status" value="1"/>
</dbReference>
<dbReference type="EMBL" id="JBHRZH010000009">
    <property type="protein sequence ID" value="MFC3761594.1"/>
    <property type="molecule type" value="Genomic_DNA"/>
</dbReference>
<evidence type="ECO:0000256" key="3">
    <source>
        <dbReference type="ARBA" id="ARBA00001946"/>
    </source>
</evidence>
<dbReference type="InterPro" id="IPR035895">
    <property type="entry name" value="HPr-like_sf"/>
</dbReference>
<dbReference type="InterPro" id="IPR015813">
    <property type="entry name" value="Pyrv/PenolPyrv_kinase-like_dom"/>
</dbReference>
<feature type="signal peptide" evidence="21">
    <location>
        <begin position="1"/>
        <end position="15"/>
    </location>
</feature>
<evidence type="ECO:0000256" key="9">
    <source>
        <dbReference type="ARBA" id="ARBA00012232"/>
    </source>
</evidence>
<keyword evidence="25" id="KW-1185">Reference proteome</keyword>
<evidence type="ECO:0000259" key="23">
    <source>
        <dbReference type="PROSITE" id="PS51350"/>
    </source>
</evidence>
<gene>
    <name evidence="24" type="primary">ptsP</name>
    <name evidence="24" type="ORF">ACFOUW_12170</name>
</gene>
<dbReference type="PANTHER" id="PTHR46244">
    <property type="entry name" value="PHOSPHOENOLPYRUVATE-PROTEIN PHOSPHOTRANSFERASE"/>
    <property type="match status" value="1"/>
</dbReference>
<proteinExistence type="inferred from homology"/>
<dbReference type="Pfam" id="PF02896">
    <property type="entry name" value="PEP-utilizers_C"/>
    <property type="match status" value="1"/>
</dbReference>
<evidence type="ECO:0000256" key="12">
    <source>
        <dbReference type="ARBA" id="ARBA00022490"/>
    </source>
</evidence>
<feature type="region of interest" description="Disordered" evidence="20">
    <location>
        <begin position="224"/>
        <end position="343"/>
    </location>
</feature>
<dbReference type="SUPFAM" id="SSF47831">
    <property type="entry name" value="Enzyme I of the PEP:sugar phosphotransferase system HPr-binding (sub)domain"/>
    <property type="match status" value="1"/>
</dbReference>
<dbReference type="PROSITE" id="PS00369">
    <property type="entry name" value="PTS_HPR_HIS"/>
    <property type="match status" value="1"/>
</dbReference>
<dbReference type="PROSITE" id="PS00742">
    <property type="entry name" value="PEP_ENZYMES_2"/>
    <property type="match status" value="1"/>
</dbReference>
<reference evidence="25" key="1">
    <citation type="journal article" date="2019" name="Int. J. Syst. Evol. Microbiol.">
        <title>The Global Catalogue of Microorganisms (GCM) 10K type strain sequencing project: providing services to taxonomists for standard genome sequencing and annotation.</title>
        <authorList>
            <consortium name="The Broad Institute Genomics Platform"/>
            <consortium name="The Broad Institute Genome Sequencing Center for Infectious Disease"/>
            <person name="Wu L."/>
            <person name="Ma J."/>
        </authorList>
    </citation>
    <scope>NUCLEOTIDE SEQUENCE [LARGE SCALE GENOMIC DNA]</scope>
    <source>
        <strain evidence="25">CGMCC 4.7241</strain>
    </source>
</reference>
<dbReference type="PROSITE" id="PS51096">
    <property type="entry name" value="PTS_EIIA_TYPE_4"/>
    <property type="match status" value="1"/>
</dbReference>
<dbReference type="Proteomes" id="UP001595699">
    <property type="component" value="Unassembled WGS sequence"/>
</dbReference>
<keyword evidence="14 24" id="KW-0808">Transferase</keyword>
<evidence type="ECO:0000259" key="22">
    <source>
        <dbReference type="PROSITE" id="PS51096"/>
    </source>
</evidence>
<dbReference type="RefSeq" id="WP_205114121.1">
    <property type="nucleotide sequence ID" value="NZ_JAFBCM010000001.1"/>
</dbReference>
<keyword evidence="13" id="KW-0762">Sugar transport</keyword>
<dbReference type="NCBIfam" id="TIGR02364">
    <property type="entry name" value="dha_pts"/>
    <property type="match status" value="1"/>
</dbReference>
<evidence type="ECO:0000256" key="17">
    <source>
        <dbReference type="ARBA" id="ARBA00022777"/>
    </source>
</evidence>
<comment type="cofactor">
    <cofactor evidence="3">
        <name>Mg(2+)</name>
        <dbReference type="ChEBI" id="CHEBI:18420"/>
    </cofactor>
</comment>
<protein>
    <recommendedName>
        <fullName evidence="10">Phosphocarrier protein HPr</fullName>
        <ecNumber evidence="8">2.7.1.121</ecNumber>
        <ecNumber evidence="9">2.7.3.9</ecNumber>
    </recommendedName>
</protein>
<feature type="compositionally biased region" description="Low complexity" evidence="20">
    <location>
        <begin position="307"/>
        <end position="343"/>
    </location>
</feature>
<dbReference type="PROSITE" id="PS51350">
    <property type="entry name" value="PTS_HPR_DOM"/>
    <property type="match status" value="1"/>
</dbReference>
<dbReference type="SUPFAM" id="SSF53062">
    <property type="entry name" value="PTS system fructose IIA component-like"/>
    <property type="match status" value="1"/>
</dbReference>
<dbReference type="EC" id="2.7.3.9" evidence="9"/>
<dbReference type="EC" id="2.7.1.121" evidence="8"/>
<dbReference type="InterPro" id="IPR036618">
    <property type="entry name" value="PtsI_HPr-bd_sf"/>
</dbReference>
<dbReference type="InterPro" id="IPR012844">
    <property type="entry name" value="DhaM_N"/>
</dbReference>
<evidence type="ECO:0000256" key="1">
    <source>
        <dbReference type="ARBA" id="ARBA00000683"/>
    </source>
</evidence>
<dbReference type="InterPro" id="IPR000032">
    <property type="entry name" value="HPr-like"/>
</dbReference>
<evidence type="ECO:0000313" key="24">
    <source>
        <dbReference type="EMBL" id="MFC3761594.1"/>
    </source>
</evidence>
<evidence type="ECO:0000256" key="2">
    <source>
        <dbReference type="ARBA" id="ARBA00001113"/>
    </source>
</evidence>
<evidence type="ECO:0000256" key="19">
    <source>
        <dbReference type="ARBA" id="ARBA00046577"/>
    </source>
</evidence>
<comment type="function">
    <text evidence="5">General (non sugar-specific) component of the phosphoenolpyruvate-dependent sugar phosphotransferase system (sugar PTS). This major carbohydrate active-transport system catalyzes the phosphorylation of incoming sugar substrates concomitantly with their translocation across the cell membrane. The phosphoryl group from phosphoenolpyruvate (PEP) is transferred to the phosphoryl carrier protein HPr by enzyme I. Phospho-HPr then transfers it to the PTS EIIA domain.</text>
</comment>
<comment type="similarity">
    <text evidence="7">Belongs to the PEP-utilizing enzyme family.</text>
</comment>
<dbReference type="CDD" id="cd00367">
    <property type="entry name" value="PTS-HPr_like"/>
    <property type="match status" value="1"/>
</dbReference>
<feature type="chain" id="PRO_5045534353" description="Phosphocarrier protein HPr" evidence="21">
    <location>
        <begin position="16"/>
        <end position="884"/>
    </location>
</feature>